<feature type="region of interest" description="Disordered" evidence="5">
    <location>
        <begin position="81"/>
        <end position="182"/>
    </location>
</feature>
<keyword evidence="9" id="KW-1185">Reference proteome</keyword>
<keyword evidence="3" id="KW-0863">Zinc-finger</keyword>
<dbReference type="PROSITE" id="PS50103">
    <property type="entry name" value="ZF_C3H1"/>
    <property type="match status" value="1"/>
</dbReference>
<accession>D8SJ56</accession>
<dbReference type="InterPro" id="IPR045137">
    <property type="entry name" value="RBM26/27"/>
</dbReference>
<feature type="compositionally biased region" description="Low complexity" evidence="5">
    <location>
        <begin position="609"/>
        <end position="621"/>
    </location>
</feature>
<feature type="compositionally biased region" description="Acidic residues" evidence="5">
    <location>
        <begin position="117"/>
        <end position="128"/>
    </location>
</feature>
<sequence length="839" mass="91247">MKFEDGPLKSYLVKNLQPLTAADPALLANYVAALLKNNKPKPELQTLCVDKLFDFLGDGTKQFVTQLFKDIEDGTLVEVPEDSVSPAAPPAGDATTEVKSSPTPVTRTIPSAIQTNDDGDESSDDEDDDRNHKHRRRISRSRSFDKDAEENERSHHRKRSRSTENGHYRDNHRHYDHRRSYRGRDGLASRIVVDGAVHGGGMRGGLPFRDAGGPRFFGPGLQRNMAGNGGRGWLPPDQRFAGAFPPDFPPALLAQGPSTSNIFPGRVPGGRGGPPPQPPWGNFGLLENGSLEVIPLNPRGSNPMAMISRTRCLDFEERGYCLRGDLCPMEHGANRIVVEDVQSLSKLTLPIGNARNGTSSAPPEKVARTNRESLGGEDGNPASTVSDSYDPDQPLWGGKDPSDKVRHYNSERQWDNGSDPREVGVDDKTGDNTSKSLEPGVSVWDRIGPVDGEKGSVKRPKLSGAEEGNGHMANNGGVQAEKHSHLQRTAAGTSYSGTDGRDDRTEKAQRTLYVRCIPTDTNKADILKGHFQKFGKVLDIRIPTMWKDRAFVQFYERESALAALASPEAVLGNRFIQLDWANRDNRVHPHPYDYHRSKPGAPAAGKEVPNGTTATPGTPAPEAKMPATNGMALQAQKKQEELEQMKEEIRKKQEALAAKRNEFKRKLDKLAKQGVTLPASESDAQATEDTNSSTLPAAAKSPKSPFPRPGQQFNSAAAAPWGPSRYKLDNRTTVFRIISPPPSALSDIVALKAHFGTYGEVSDLEVVEEGSAAQVSFATRRDAEKAFAQGKSWQGQPLQFAWVNNPTPSSTIAPPPSSSSNFSPSIAQQDATVGIEGTV</sequence>
<feature type="domain" description="C3H1-type" evidence="7">
    <location>
        <begin position="306"/>
        <end position="334"/>
    </location>
</feature>
<evidence type="ECO:0000256" key="4">
    <source>
        <dbReference type="SAM" id="Coils"/>
    </source>
</evidence>
<evidence type="ECO:0000256" key="5">
    <source>
        <dbReference type="SAM" id="MobiDB-lite"/>
    </source>
</evidence>
<evidence type="ECO:0000313" key="9">
    <source>
        <dbReference type="Proteomes" id="UP000001514"/>
    </source>
</evidence>
<dbReference type="InParanoid" id="D8SJ56"/>
<evidence type="ECO:0000256" key="1">
    <source>
        <dbReference type="ARBA" id="ARBA00022884"/>
    </source>
</evidence>
<dbReference type="InterPro" id="IPR035979">
    <property type="entry name" value="RBD_domain_sf"/>
</dbReference>
<evidence type="ECO:0000313" key="8">
    <source>
        <dbReference type="EMBL" id="EFJ15738.1"/>
    </source>
</evidence>
<feature type="compositionally biased region" description="Polar residues" evidence="5">
    <location>
        <begin position="97"/>
        <end position="116"/>
    </location>
</feature>
<dbReference type="GO" id="GO:0003723">
    <property type="term" value="F:RNA binding"/>
    <property type="evidence" value="ECO:0000318"/>
    <property type="project" value="GO_Central"/>
</dbReference>
<dbReference type="InterPro" id="IPR012677">
    <property type="entry name" value="Nucleotide-bd_a/b_plait_sf"/>
</dbReference>
<evidence type="ECO:0000259" key="6">
    <source>
        <dbReference type="PROSITE" id="PS50102"/>
    </source>
</evidence>
<keyword evidence="4" id="KW-0175">Coiled coil</keyword>
<dbReference type="InterPro" id="IPR000504">
    <property type="entry name" value="RRM_dom"/>
</dbReference>
<evidence type="ECO:0000256" key="2">
    <source>
        <dbReference type="PROSITE-ProRule" id="PRU00176"/>
    </source>
</evidence>
<dbReference type="FunCoup" id="D8SJ56">
    <property type="interactions" value="1922"/>
</dbReference>
<feature type="compositionally biased region" description="Basic residues" evidence="5">
    <location>
        <begin position="170"/>
        <end position="181"/>
    </location>
</feature>
<dbReference type="GO" id="GO:0008270">
    <property type="term" value="F:zinc ion binding"/>
    <property type="evidence" value="ECO:0007669"/>
    <property type="project" value="UniProtKB-KW"/>
</dbReference>
<feature type="region of interest" description="Disordered" evidence="5">
    <location>
        <begin position="675"/>
        <end position="723"/>
    </location>
</feature>
<dbReference type="InterPro" id="IPR000571">
    <property type="entry name" value="Znf_CCCH"/>
</dbReference>
<dbReference type="HOGENOM" id="CLU_011820_0_0_1"/>
<dbReference type="PANTHER" id="PTHR14398:SF0">
    <property type="entry name" value="ZINC FINGER PROTEIN SWM"/>
    <property type="match status" value="1"/>
</dbReference>
<dbReference type="EMBL" id="GL377622">
    <property type="protein sequence ID" value="EFJ15738.1"/>
    <property type="molecule type" value="Genomic_DNA"/>
</dbReference>
<dbReference type="SMART" id="SM00360">
    <property type="entry name" value="RRM"/>
    <property type="match status" value="2"/>
</dbReference>
<dbReference type="PANTHER" id="PTHR14398">
    <property type="entry name" value="RNA RECOGNITION RRM/RNP DOMAIN"/>
    <property type="match status" value="1"/>
</dbReference>
<dbReference type="eggNOG" id="KOG2135">
    <property type="taxonomic scope" value="Eukaryota"/>
</dbReference>
<gene>
    <name evidence="8" type="ORF">SELMODRAFT_445508</name>
</gene>
<feature type="compositionally biased region" description="Low complexity" evidence="5">
    <location>
        <begin position="806"/>
        <end position="825"/>
    </location>
</feature>
<feature type="domain" description="RRM" evidence="6">
    <location>
        <begin position="510"/>
        <end position="583"/>
    </location>
</feature>
<dbReference type="KEGG" id="smo:SELMODRAFT_445508"/>
<feature type="region of interest" description="Disordered" evidence="5">
    <location>
        <begin position="592"/>
        <end position="625"/>
    </location>
</feature>
<feature type="region of interest" description="Disordered" evidence="5">
    <location>
        <begin position="350"/>
        <end position="477"/>
    </location>
</feature>
<organism evidence="9">
    <name type="scientific">Selaginella moellendorffii</name>
    <name type="common">Spikemoss</name>
    <dbReference type="NCBI Taxonomy" id="88036"/>
    <lineage>
        <taxon>Eukaryota</taxon>
        <taxon>Viridiplantae</taxon>
        <taxon>Streptophyta</taxon>
        <taxon>Embryophyta</taxon>
        <taxon>Tracheophyta</taxon>
        <taxon>Lycopodiopsida</taxon>
        <taxon>Selaginellales</taxon>
        <taxon>Selaginellaceae</taxon>
        <taxon>Selaginella</taxon>
    </lineage>
</organism>
<feature type="compositionally biased region" description="Polar residues" evidence="5">
    <location>
        <begin position="682"/>
        <end position="695"/>
    </location>
</feature>
<evidence type="ECO:0008006" key="10">
    <source>
        <dbReference type="Google" id="ProtNLM"/>
    </source>
</evidence>
<dbReference type="PROSITE" id="PS50102">
    <property type="entry name" value="RRM"/>
    <property type="match status" value="1"/>
</dbReference>
<feature type="region of interest" description="Disordered" evidence="5">
    <location>
        <begin position="806"/>
        <end position="839"/>
    </location>
</feature>
<keyword evidence="1 2" id="KW-0694">RNA-binding</keyword>
<feature type="zinc finger region" description="C3H1-type" evidence="3">
    <location>
        <begin position="306"/>
        <end position="334"/>
    </location>
</feature>
<proteinExistence type="predicted"/>
<dbReference type="Pfam" id="PF00076">
    <property type="entry name" value="RRM_1"/>
    <property type="match status" value="1"/>
</dbReference>
<name>D8SJ56_SELML</name>
<evidence type="ECO:0000259" key="7">
    <source>
        <dbReference type="PROSITE" id="PS50103"/>
    </source>
</evidence>
<dbReference type="GO" id="GO:0005634">
    <property type="term" value="C:nucleus"/>
    <property type="evidence" value="ECO:0000318"/>
    <property type="project" value="GO_Central"/>
</dbReference>
<evidence type="ECO:0000256" key="3">
    <source>
        <dbReference type="PROSITE-ProRule" id="PRU00723"/>
    </source>
</evidence>
<dbReference type="CDD" id="cd12257">
    <property type="entry name" value="RRM1_RBM26_like"/>
    <property type="match status" value="1"/>
</dbReference>
<dbReference type="Proteomes" id="UP000001514">
    <property type="component" value="Unassembled WGS sequence"/>
</dbReference>
<keyword evidence="3" id="KW-0479">Metal-binding</keyword>
<feature type="compositionally biased region" description="Basic and acidic residues" evidence="5">
    <location>
        <begin position="400"/>
        <end position="430"/>
    </location>
</feature>
<dbReference type="OMA" id="ANAKCWQ"/>
<feature type="coiled-coil region" evidence="4">
    <location>
        <begin position="628"/>
        <end position="673"/>
    </location>
</feature>
<dbReference type="OrthoDB" id="443401at2759"/>
<dbReference type="Gramene" id="EFJ15738">
    <property type="protein sequence ID" value="EFJ15738"/>
    <property type="gene ID" value="SELMODRAFT_445508"/>
</dbReference>
<dbReference type="AlphaFoldDB" id="D8SJ56"/>
<reference evidence="8 9" key="1">
    <citation type="journal article" date="2011" name="Science">
        <title>The Selaginella genome identifies genetic changes associated with the evolution of vascular plants.</title>
        <authorList>
            <person name="Banks J.A."/>
            <person name="Nishiyama T."/>
            <person name="Hasebe M."/>
            <person name="Bowman J.L."/>
            <person name="Gribskov M."/>
            <person name="dePamphilis C."/>
            <person name="Albert V.A."/>
            <person name="Aono N."/>
            <person name="Aoyama T."/>
            <person name="Ambrose B.A."/>
            <person name="Ashton N.W."/>
            <person name="Axtell M.J."/>
            <person name="Barker E."/>
            <person name="Barker M.S."/>
            <person name="Bennetzen J.L."/>
            <person name="Bonawitz N.D."/>
            <person name="Chapple C."/>
            <person name="Cheng C."/>
            <person name="Correa L.G."/>
            <person name="Dacre M."/>
            <person name="DeBarry J."/>
            <person name="Dreyer I."/>
            <person name="Elias M."/>
            <person name="Engstrom E.M."/>
            <person name="Estelle M."/>
            <person name="Feng L."/>
            <person name="Finet C."/>
            <person name="Floyd S.K."/>
            <person name="Frommer W.B."/>
            <person name="Fujita T."/>
            <person name="Gramzow L."/>
            <person name="Gutensohn M."/>
            <person name="Harholt J."/>
            <person name="Hattori M."/>
            <person name="Heyl A."/>
            <person name="Hirai T."/>
            <person name="Hiwatashi Y."/>
            <person name="Ishikawa M."/>
            <person name="Iwata M."/>
            <person name="Karol K.G."/>
            <person name="Koehler B."/>
            <person name="Kolukisaoglu U."/>
            <person name="Kubo M."/>
            <person name="Kurata T."/>
            <person name="Lalonde S."/>
            <person name="Li K."/>
            <person name="Li Y."/>
            <person name="Litt A."/>
            <person name="Lyons E."/>
            <person name="Manning G."/>
            <person name="Maruyama T."/>
            <person name="Michael T.P."/>
            <person name="Mikami K."/>
            <person name="Miyazaki S."/>
            <person name="Morinaga S."/>
            <person name="Murata T."/>
            <person name="Mueller-Roeber B."/>
            <person name="Nelson D.R."/>
            <person name="Obara M."/>
            <person name="Oguri Y."/>
            <person name="Olmstead R.G."/>
            <person name="Onodera N."/>
            <person name="Petersen B.L."/>
            <person name="Pils B."/>
            <person name="Prigge M."/>
            <person name="Rensing S.A."/>
            <person name="Riano-Pachon D.M."/>
            <person name="Roberts A.W."/>
            <person name="Sato Y."/>
            <person name="Scheller H.V."/>
            <person name="Schulz B."/>
            <person name="Schulz C."/>
            <person name="Shakirov E.V."/>
            <person name="Shibagaki N."/>
            <person name="Shinohara N."/>
            <person name="Shippen D.E."/>
            <person name="Soerensen I."/>
            <person name="Sotooka R."/>
            <person name="Sugimoto N."/>
            <person name="Sugita M."/>
            <person name="Sumikawa N."/>
            <person name="Tanurdzic M."/>
            <person name="Theissen G."/>
            <person name="Ulvskov P."/>
            <person name="Wakazuki S."/>
            <person name="Weng J.K."/>
            <person name="Willats W.W."/>
            <person name="Wipf D."/>
            <person name="Wolf P.G."/>
            <person name="Yang L."/>
            <person name="Zimmer A.D."/>
            <person name="Zhu Q."/>
            <person name="Mitros T."/>
            <person name="Hellsten U."/>
            <person name="Loque D."/>
            <person name="Otillar R."/>
            <person name="Salamov A."/>
            <person name="Schmutz J."/>
            <person name="Shapiro H."/>
            <person name="Lindquist E."/>
            <person name="Lucas S."/>
            <person name="Rokhsar D."/>
            <person name="Grigoriev I.V."/>
        </authorList>
    </citation>
    <scope>NUCLEOTIDE SEQUENCE [LARGE SCALE GENOMIC DNA]</scope>
</reference>
<dbReference type="STRING" id="88036.D8SJ56"/>
<dbReference type="Gene3D" id="3.30.70.330">
    <property type="match status" value="2"/>
</dbReference>
<dbReference type="SUPFAM" id="SSF54928">
    <property type="entry name" value="RNA-binding domain, RBD"/>
    <property type="match status" value="2"/>
</dbReference>
<protein>
    <recommendedName>
        <fullName evidence="10">C3H1-type domain-containing protein</fullName>
    </recommendedName>
</protein>
<keyword evidence="3" id="KW-0862">Zinc</keyword>